<dbReference type="GO" id="GO:0003755">
    <property type="term" value="F:peptidyl-prolyl cis-trans isomerase activity"/>
    <property type="evidence" value="ECO:0007669"/>
    <property type="project" value="UniProtKB-KW"/>
</dbReference>
<dbReference type="InterPro" id="IPR027304">
    <property type="entry name" value="Trigger_fact/SurA_dom_sf"/>
</dbReference>
<dbReference type="Gene3D" id="1.10.8.1040">
    <property type="match status" value="1"/>
</dbReference>
<dbReference type="OrthoDB" id="14196at2"/>
<dbReference type="InterPro" id="IPR000297">
    <property type="entry name" value="PPIase_PpiC"/>
</dbReference>
<keyword evidence="5 8" id="KW-0413">Isomerase</keyword>
<evidence type="ECO:0000256" key="5">
    <source>
        <dbReference type="PROSITE-ProRule" id="PRU00278"/>
    </source>
</evidence>
<feature type="chain" id="PRO_5017970109" description="peptidylprolyl isomerase" evidence="6">
    <location>
        <begin position="21"/>
        <end position="269"/>
    </location>
</feature>
<gene>
    <name evidence="8" type="ORF">EDC57_1451</name>
</gene>
<comment type="caution">
    <text evidence="8">The sequence shown here is derived from an EMBL/GenBank/DDBJ whole genome shotgun (WGS) entry which is preliminary data.</text>
</comment>
<dbReference type="PANTHER" id="PTHR47245:SF2">
    <property type="entry name" value="PEPTIDYL-PROLYL CIS-TRANS ISOMERASE HP_0175-RELATED"/>
    <property type="match status" value="1"/>
</dbReference>
<evidence type="ECO:0000259" key="7">
    <source>
        <dbReference type="PROSITE" id="PS50198"/>
    </source>
</evidence>
<feature type="domain" description="PpiC" evidence="7">
    <location>
        <begin position="134"/>
        <end position="224"/>
    </location>
</feature>
<dbReference type="Pfam" id="PF13145">
    <property type="entry name" value="Rotamase_2"/>
    <property type="match status" value="1"/>
</dbReference>
<accession>A0A3N1Y083</accession>
<dbReference type="InterPro" id="IPR023058">
    <property type="entry name" value="PPIase_PpiC_CS"/>
</dbReference>
<protein>
    <recommendedName>
        <fullName evidence="3">peptidylprolyl isomerase</fullName>
        <ecNumber evidence="3">5.2.1.8</ecNumber>
    </recommendedName>
</protein>
<dbReference type="InterPro" id="IPR050245">
    <property type="entry name" value="PrsA_foldase"/>
</dbReference>
<evidence type="ECO:0000256" key="4">
    <source>
        <dbReference type="ARBA" id="ARBA00023110"/>
    </source>
</evidence>
<proteinExistence type="inferred from homology"/>
<reference evidence="8 9" key="1">
    <citation type="submission" date="2018-11" db="EMBL/GenBank/DDBJ databases">
        <title>Genomic Encyclopedia of Type Strains, Phase IV (KMG-IV): sequencing the most valuable type-strain genomes for metagenomic binning, comparative biology and taxonomic classification.</title>
        <authorList>
            <person name="Goeker M."/>
        </authorList>
    </citation>
    <scope>NUCLEOTIDE SEQUENCE [LARGE SCALE GENOMIC DNA]</scope>
    <source>
        <strain evidence="8 9">DSM 100275</strain>
    </source>
</reference>
<evidence type="ECO:0000256" key="3">
    <source>
        <dbReference type="ARBA" id="ARBA00013194"/>
    </source>
</evidence>
<dbReference type="Proteomes" id="UP000276634">
    <property type="component" value="Unassembled WGS sequence"/>
</dbReference>
<comment type="similarity">
    <text evidence="2">Belongs to the PpiC/parvulin rotamase family.</text>
</comment>
<evidence type="ECO:0000256" key="6">
    <source>
        <dbReference type="SAM" id="SignalP"/>
    </source>
</evidence>
<dbReference type="InterPro" id="IPR046357">
    <property type="entry name" value="PPIase_dom_sf"/>
</dbReference>
<comment type="catalytic activity">
    <reaction evidence="1">
        <text>[protein]-peptidylproline (omega=180) = [protein]-peptidylproline (omega=0)</text>
        <dbReference type="Rhea" id="RHEA:16237"/>
        <dbReference type="Rhea" id="RHEA-COMP:10747"/>
        <dbReference type="Rhea" id="RHEA-COMP:10748"/>
        <dbReference type="ChEBI" id="CHEBI:83833"/>
        <dbReference type="ChEBI" id="CHEBI:83834"/>
        <dbReference type="EC" id="5.2.1.8"/>
    </reaction>
</comment>
<organism evidence="8 9">
    <name type="scientific">Inmirania thermothiophila</name>
    <dbReference type="NCBI Taxonomy" id="1750597"/>
    <lineage>
        <taxon>Bacteria</taxon>
        <taxon>Pseudomonadati</taxon>
        <taxon>Pseudomonadota</taxon>
        <taxon>Gammaproteobacteria</taxon>
        <taxon>Chromatiales</taxon>
        <taxon>Ectothiorhodospiraceae</taxon>
        <taxon>Inmirania</taxon>
    </lineage>
</organism>
<dbReference type="EMBL" id="RJVI01000002">
    <property type="protein sequence ID" value="ROR32254.1"/>
    <property type="molecule type" value="Genomic_DNA"/>
</dbReference>
<evidence type="ECO:0000313" key="9">
    <source>
        <dbReference type="Proteomes" id="UP000276634"/>
    </source>
</evidence>
<dbReference type="SUPFAM" id="SSF109998">
    <property type="entry name" value="Triger factor/SurA peptide-binding domain-like"/>
    <property type="match status" value="1"/>
</dbReference>
<evidence type="ECO:0000256" key="2">
    <source>
        <dbReference type="ARBA" id="ARBA00007656"/>
    </source>
</evidence>
<dbReference type="SUPFAM" id="SSF54534">
    <property type="entry name" value="FKBP-like"/>
    <property type="match status" value="1"/>
</dbReference>
<dbReference type="EC" id="5.2.1.8" evidence="3"/>
<sequence length="269" mass="28974">MRPAALLLAAALAAPAAAPAAEDAEAVARVDGTEITVPMLDAYVRERTQGRAGYAQLPPAQRRQALDDLVNLVLLAAEARAQGLDRAPGTAARLFVREADTLARAMLARVIAASPVSEEALRRAYEERFAGRGETEYRLRHILVADEARAREALRRLDAGEDFAAVARALSLDPSGEQGGDLGWLSPAALEPALRAAVERLAPGGRTTEPVRTRFGLHIVRLEGRRTAPPPPFEAVRSRLAAELQTERLKAHVAELRSKARIEERGAGR</sequence>
<evidence type="ECO:0000256" key="1">
    <source>
        <dbReference type="ARBA" id="ARBA00000971"/>
    </source>
</evidence>
<keyword evidence="4 5" id="KW-0697">Rotamase</keyword>
<dbReference type="AlphaFoldDB" id="A0A3N1Y083"/>
<feature type="signal peptide" evidence="6">
    <location>
        <begin position="1"/>
        <end position="20"/>
    </location>
</feature>
<dbReference type="RefSeq" id="WP_123401217.1">
    <property type="nucleotide sequence ID" value="NZ_RJVI01000002.1"/>
</dbReference>
<dbReference type="PROSITE" id="PS50198">
    <property type="entry name" value="PPIC_PPIASE_2"/>
    <property type="match status" value="1"/>
</dbReference>
<evidence type="ECO:0000313" key="8">
    <source>
        <dbReference type="EMBL" id="ROR32254.1"/>
    </source>
</evidence>
<name>A0A3N1Y083_9GAMM</name>
<dbReference type="Gene3D" id="3.10.50.40">
    <property type="match status" value="1"/>
</dbReference>
<keyword evidence="9" id="KW-1185">Reference proteome</keyword>
<dbReference type="PROSITE" id="PS01096">
    <property type="entry name" value="PPIC_PPIASE_1"/>
    <property type="match status" value="1"/>
</dbReference>
<dbReference type="PANTHER" id="PTHR47245">
    <property type="entry name" value="PEPTIDYLPROLYL ISOMERASE"/>
    <property type="match status" value="1"/>
</dbReference>
<keyword evidence="6" id="KW-0732">Signal</keyword>